<proteinExistence type="predicted"/>
<gene>
    <name evidence="2" type="ordered locus">Slit_1112</name>
</gene>
<dbReference type="KEGG" id="slt:Slit_1112"/>
<reference evidence="2 3" key="1">
    <citation type="submission" date="2010-03" db="EMBL/GenBank/DDBJ databases">
        <title>Complete sequence of Sideroxydans lithotrophicus ES-1.</title>
        <authorList>
            <consortium name="US DOE Joint Genome Institute"/>
            <person name="Lucas S."/>
            <person name="Copeland A."/>
            <person name="Lapidus A."/>
            <person name="Cheng J.-F."/>
            <person name="Bruce D."/>
            <person name="Goodwin L."/>
            <person name="Pitluck S."/>
            <person name="Munk A.C."/>
            <person name="Detter J.C."/>
            <person name="Han C."/>
            <person name="Tapia R."/>
            <person name="Larimer F."/>
            <person name="Land M."/>
            <person name="Hauser L."/>
            <person name="Kyrpides N."/>
            <person name="Ivanova N."/>
            <person name="Emerson D."/>
            <person name="Woyke T."/>
        </authorList>
    </citation>
    <scope>NUCLEOTIDE SEQUENCE [LARGE SCALE GENOMIC DNA]</scope>
    <source>
        <strain evidence="2 3">ES-1</strain>
    </source>
</reference>
<dbReference type="EMBL" id="CP001965">
    <property type="protein sequence ID" value="ADE11350.1"/>
    <property type="molecule type" value="Genomic_DNA"/>
</dbReference>
<dbReference type="Proteomes" id="UP000001625">
    <property type="component" value="Chromosome"/>
</dbReference>
<evidence type="ECO:0000259" key="1">
    <source>
        <dbReference type="Pfam" id="PF06877"/>
    </source>
</evidence>
<organism evidence="2 3">
    <name type="scientific">Sideroxydans lithotrophicus (strain ES-1)</name>
    <dbReference type="NCBI Taxonomy" id="580332"/>
    <lineage>
        <taxon>Bacteria</taxon>
        <taxon>Pseudomonadati</taxon>
        <taxon>Pseudomonadota</taxon>
        <taxon>Betaproteobacteria</taxon>
        <taxon>Nitrosomonadales</taxon>
        <taxon>Gallionellaceae</taxon>
        <taxon>Sideroxydans</taxon>
    </lineage>
</organism>
<dbReference type="HOGENOM" id="CLU_2071538_0_0_4"/>
<dbReference type="Pfam" id="PF06877">
    <property type="entry name" value="RraB"/>
    <property type="match status" value="1"/>
</dbReference>
<dbReference type="Gene3D" id="3.30.70.970">
    <property type="entry name" value="RraB-like"/>
    <property type="match status" value="1"/>
</dbReference>
<name>D5CQW4_SIDLE</name>
<dbReference type="AlphaFoldDB" id="D5CQW4"/>
<feature type="domain" description="Regulator of ribonuclease activity B" evidence="1">
    <location>
        <begin position="19"/>
        <end position="116"/>
    </location>
</feature>
<dbReference type="InterPro" id="IPR009671">
    <property type="entry name" value="RraB_dom"/>
</dbReference>
<keyword evidence="3" id="KW-1185">Reference proteome</keyword>
<dbReference type="InterPro" id="IPR036701">
    <property type="entry name" value="RraB-like_sf"/>
</dbReference>
<dbReference type="SUPFAM" id="SSF89946">
    <property type="entry name" value="Hypothetical protein VC0424"/>
    <property type="match status" value="1"/>
</dbReference>
<accession>D5CQW4</accession>
<sequence>MELVFSMTNSRVSMDWPADADGDVFRRLESNGFDFNKDYAVDYNVDFETWPPVPAALKLLREQYGQIEIYEPDEDGDGYVLFTILGRVTYEGVTSIQRNTSAIMQPYGGICETWGVLH</sequence>
<evidence type="ECO:0000313" key="2">
    <source>
        <dbReference type="EMBL" id="ADE11350.1"/>
    </source>
</evidence>
<protein>
    <recommendedName>
        <fullName evidence="1">Regulator of ribonuclease activity B domain-containing protein</fullName>
    </recommendedName>
</protein>
<evidence type="ECO:0000313" key="3">
    <source>
        <dbReference type="Proteomes" id="UP000001625"/>
    </source>
</evidence>
<dbReference type="STRING" id="580332.Slit_1112"/>
<dbReference type="eggNOG" id="ENOG50334A9">
    <property type="taxonomic scope" value="Bacteria"/>
</dbReference>